<dbReference type="EMBL" id="JAIPUX010000439">
    <property type="protein sequence ID" value="KAH0628129.1"/>
    <property type="molecule type" value="Genomic_DNA"/>
</dbReference>
<feature type="domain" description="START" evidence="1">
    <location>
        <begin position="1"/>
        <end position="240"/>
    </location>
</feature>
<gene>
    <name evidence="2" type="ORF">JD844_008899</name>
</gene>
<accession>A0ABQ7TF39</accession>
<keyword evidence="3" id="KW-1185">Reference proteome</keyword>
<dbReference type="InterPro" id="IPR002913">
    <property type="entry name" value="START_lipid-bd_dom"/>
</dbReference>
<dbReference type="PROSITE" id="PS50848">
    <property type="entry name" value="START"/>
    <property type="match status" value="1"/>
</dbReference>
<dbReference type="PANTHER" id="PTHR47006:SF1">
    <property type="entry name" value="STAR-RELATED LIPID TRANSFER PROTEIN 4"/>
    <property type="match status" value="1"/>
</dbReference>
<protein>
    <recommendedName>
        <fullName evidence="1">START domain-containing protein</fullName>
    </recommendedName>
</protein>
<comment type="caution">
    <text evidence="2">The sequence shown here is derived from an EMBL/GenBank/DDBJ whole genome shotgun (WGS) entry which is preliminary data.</text>
</comment>
<dbReference type="InterPro" id="IPR042555">
    <property type="entry name" value="StarD4"/>
</dbReference>
<dbReference type="SUPFAM" id="SSF55961">
    <property type="entry name" value="Bet v1-like"/>
    <property type="match status" value="1"/>
</dbReference>
<dbReference type="InterPro" id="IPR023393">
    <property type="entry name" value="START-like_dom_sf"/>
</dbReference>
<reference evidence="2 3" key="1">
    <citation type="journal article" date="2022" name="Gigascience">
        <title>A chromosome-level genome assembly and annotation of the desert horned lizard, Phrynosoma platyrhinos, provides insight into chromosomal rearrangements among reptiles.</title>
        <authorList>
            <person name="Koochekian N."/>
            <person name="Ascanio A."/>
            <person name="Farleigh K."/>
            <person name="Card D.C."/>
            <person name="Schield D.R."/>
            <person name="Castoe T.A."/>
            <person name="Jezkova T."/>
        </authorList>
    </citation>
    <scope>NUCLEOTIDE SEQUENCE [LARGE SCALE GENOMIC DNA]</scope>
    <source>
        <strain evidence="2">NK-2021</strain>
    </source>
</reference>
<sequence length="240" mass="27535">MADFPDVTSLATKLKNTVIQYYNIEESEWRIAKKTKDTMVWRKPSEEFSGYLYKTQGIVEDVTNRIVDHIRPGPYRLHWDSLMTTMEIVDKFEEGLMSCKHVTMFKVSLLGQGVTLSRTVLVSAQLLNESWNMNKEFPLPNPQIACRFFNSSGFLYLPGILNYDPCISLDYGEVRPNFVRGFNHTCGWFCFPLKDNSKHSLLIGFIQTDLRGMLPQSAVDTAMASTLTNFYSDLRKTLKA</sequence>
<name>A0ABQ7TF39_PHRPL</name>
<evidence type="ECO:0000313" key="3">
    <source>
        <dbReference type="Proteomes" id="UP000826234"/>
    </source>
</evidence>
<dbReference type="Proteomes" id="UP000826234">
    <property type="component" value="Unassembled WGS sequence"/>
</dbReference>
<proteinExistence type="predicted"/>
<evidence type="ECO:0000313" key="2">
    <source>
        <dbReference type="EMBL" id="KAH0628129.1"/>
    </source>
</evidence>
<evidence type="ECO:0000259" key="1">
    <source>
        <dbReference type="PROSITE" id="PS50848"/>
    </source>
</evidence>
<dbReference type="PANTHER" id="PTHR47006">
    <property type="entry name" value="STAR-RELATED LIPID TRANSFER PROTEIN 4"/>
    <property type="match status" value="1"/>
</dbReference>
<dbReference type="Gene3D" id="3.30.530.20">
    <property type="match status" value="2"/>
</dbReference>
<organism evidence="2 3">
    <name type="scientific">Phrynosoma platyrhinos</name>
    <name type="common">Desert horned lizard</name>
    <dbReference type="NCBI Taxonomy" id="52577"/>
    <lineage>
        <taxon>Eukaryota</taxon>
        <taxon>Metazoa</taxon>
        <taxon>Chordata</taxon>
        <taxon>Craniata</taxon>
        <taxon>Vertebrata</taxon>
        <taxon>Euteleostomi</taxon>
        <taxon>Lepidosauria</taxon>
        <taxon>Squamata</taxon>
        <taxon>Bifurcata</taxon>
        <taxon>Unidentata</taxon>
        <taxon>Episquamata</taxon>
        <taxon>Toxicofera</taxon>
        <taxon>Iguania</taxon>
        <taxon>Phrynosomatidae</taxon>
        <taxon>Phrynosomatinae</taxon>
        <taxon>Phrynosoma</taxon>
    </lineage>
</organism>